<accession>A0ABV9NND8</accession>
<gene>
    <name evidence="3" type="ORF">ACFO3Q_10755</name>
</gene>
<evidence type="ECO:0000313" key="4">
    <source>
        <dbReference type="Proteomes" id="UP001595892"/>
    </source>
</evidence>
<reference evidence="4" key="1">
    <citation type="journal article" date="2019" name="Int. J. Syst. Evol. Microbiol.">
        <title>The Global Catalogue of Microorganisms (GCM) 10K type strain sequencing project: providing services to taxonomists for standard genome sequencing and annotation.</title>
        <authorList>
            <consortium name="The Broad Institute Genomics Platform"/>
            <consortium name="The Broad Institute Genome Sequencing Center for Infectious Disease"/>
            <person name="Wu L."/>
            <person name="Ma J."/>
        </authorList>
    </citation>
    <scope>NUCLEOTIDE SEQUENCE [LARGE SCALE GENOMIC DNA]</scope>
    <source>
        <strain evidence="4">CGMCC 1.13574</strain>
    </source>
</reference>
<dbReference type="PROSITE" id="PS51186">
    <property type="entry name" value="GNAT"/>
    <property type="match status" value="1"/>
</dbReference>
<dbReference type="EMBL" id="JBHSGG010000030">
    <property type="protein sequence ID" value="MFC4728648.1"/>
    <property type="molecule type" value="Genomic_DNA"/>
</dbReference>
<evidence type="ECO:0000259" key="2">
    <source>
        <dbReference type="PROSITE" id="PS51186"/>
    </source>
</evidence>
<keyword evidence="3" id="KW-0012">Acyltransferase</keyword>
<dbReference type="InterPro" id="IPR016181">
    <property type="entry name" value="Acyl_CoA_acyltransferase"/>
</dbReference>
<dbReference type="RefSeq" id="WP_377004681.1">
    <property type="nucleotide sequence ID" value="NZ_JBHSGG010000030.1"/>
</dbReference>
<organism evidence="3 4">
    <name type="scientific">Coralloluteibacterium thermophilum</name>
    <dbReference type="NCBI Taxonomy" id="2707049"/>
    <lineage>
        <taxon>Bacteria</taxon>
        <taxon>Pseudomonadati</taxon>
        <taxon>Pseudomonadota</taxon>
        <taxon>Gammaproteobacteria</taxon>
        <taxon>Lysobacterales</taxon>
        <taxon>Lysobacteraceae</taxon>
        <taxon>Coralloluteibacterium</taxon>
    </lineage>
</organism>
<feature type="compositionally biased region" description="Basic and acidic residues" evidence="1">
    <location>
        <begin position="168"/>
        <end position="185"/>
    </location>
</feature>
<dbReference type="PANTHER" id="PTHR43792">
    <property type="entry name" value="GNAT FAMILY, PUTATIVE (AFU_ORTHOLOGUE AFUA_3G00765)-RELATED-RELATED"/>
    <property type="match status" value="1"/>
</dbReference>
<dbReference type="PANTHER" id="PTHR43792:SF1">
    <property type="entry name" value="N-ACETYLTRANSFERASE DOMAIN-CONTAINING PROTEIN"/>
    <property type="match status" value="1"/>
</dbReference>
<protein>
    <submittedName>
        <fullName evidence="3">GNAT family N-acetyltransferase</fullName>
        <ecNumber evidence="3">2.3.-.-</ecNumber>
    </submittedName>
</protein>
<feature type="region of interest" description="Disordered" evidence="1">
    <location>
        <begin position="166"/>
        <end position="185"/>
    </location>
</feature>
<evidence type="ECO:0000256" key="1">
    <source>
        <dbReference type="SAM" id="MobiDB-lite"/>
    </source>
</evidence>
<dbReference type="InterPro" id="IPR000182">
    <property type="entry name" value="GNAT_dom"/>
</dbReference>
<proteinExistence type="predicted"/>
<name>A0ABV9NND8_9GAMM</name>
<keyword evidence="4" id="KW-1185">Reference proteome</keyword>
<keyword evidence="3" id="KW-0808">Transferase</keyword>
<comment type="caution">
    <text evidence="3">The sequence shown here is derived from an EMBL/GenBank/DDBJ whole genome shotgun (WGS) entry which is preliminary data.</text>
</comment>
<dbReference type="InterPro" id="IPR051531">
    <property type="entry name" value="N-acetyltransferase"/>
</dbReference>
<dbReference type="Proteomes" id="UP001595892">
    <property type="component" value="Unassembled WGS sequence"/>
</dbReference>
<evidence type="ECO:0000313" key="3">
    <source>
        <dbReference type="EMBL" id="MFC4728648.1"/>
    </source>
</evidence>
<dbReference type="Pfam" id="PF13302">
    <property type="entry name" value="Acetyltransf_3"/>
    <property type="match status" value="1"/>
</dbReference>
<dbReference type="Gene3D" id="3.40.630.30">
    <property type="match status" value="1"/>
</dbReference>
<sequence>MSGGTVLETARTRLGELVADDAPFVLALLTSPSFLRHIGDRGVHDLDGARRYIADSAQASYARHGFGLWRATRREDGAAIGLCGLLRRPELPAPDLGFAFLETAQGQGYGRETAEAVLRHARAALGIGRVLAIVAEGNVASLAVLRHLGFADAGEHAPGVRLLAHAGRPADDAQRSRPPDCARPG</sequence>
<dbReference type="SUPFAM" id="SSF55729">
    <property type="entry name" value="Acyl-CoA N-acyltransferases (Nat)"/>
    <property type="match status" value="1"/>
</dbReference>
<dbReference type="GO" id="GO:0016746">
    <property type="term" value="F:acyltransferase activity"/>
    <property type="evidence" value="ECO:0007669"/>
    <property type="project" value="UniProtKB-KW"/>
</dbReference>
<dbReference type="EC" id="2.3.-.-" evidence="3"/>
<feature type="domain" description="N-acetyltransferase" evidence="2">
    <location>
        <begin position="12"/>
        <end position="168"/>
    </location>
</feature>